<protein>
    <recommendedName>
        <fullName evidence="2">Response regulatory domain-containing protein</fullName>
    </recommendedName>
</protein>
<gene>
    <name evidence="3" type="ORF">GCM10010276_23110</name>
</gene>
<evidence type="ECO:0000313" key="4">
    <source>
        <dbReference type="Proteomes" id="UP001501777"/>
    </source>
</evidence>
<keyword evidence="4" id="KW-1185">Reference proteome</keyword>
<dbReference type="Proteomes" id="UP001501777">
    <property type="component" value="Unassembled WGS sequence"/>
</dbReference>
<organism evidence="3 4">
    <name type="scientific">Streptomyces longisporus</name>
    <dbReference type="NCBI Taxonomy" id="1948"/>
    <lineage>
        <taxon>Bacteria</taxon>
        <taxon>Bacillati</taxon>
        <taxon>Actinomycetota</taxon>
        <taxon>Actinomycetes</taxon>
        <taxon>Kitasatosporales</taxon>
        <taxon>Streptomycetaceae</taxon>
        <taxon>Streptomyces</taxon>
    </lineage>
</organism>
<feature type="domain" description="Response regulatory" evidence="2">
    <location>
        <begin position="22"/>
        <end position="77"/>
    </location>
</feature>
<reference evidence="3 4" key="1">
    <citation type="journal article" date="2019" name="Int. J. Syst. Evol. Microbiol.">
        <title>The Global Catalogue of Microorganisms (GCM) 10K type strain sequencing project: providing services to taxonomists for standard genome sequencing and annotation.</title>
        <authorList>
            <consortium name="The Broad Institute Genomics Platform"/>
            <consortium name="The Broad Institute Genome Sequencing Center for Infectious Disease"/>
            <person name="Wu L."/>
            <person name="Ma J."/>
        </authorList>
    </citation>
    <scope>NUCLEOTIDE SEQUENCE [LARGE SCALE GENOMIC DNA]</scope>
    <source>
        <strain evidence="3 4">JCM 4395</strain>
    </source>
</reference>
<comment type="caution">
    <text evidence="3">The sequence shown here is derived from an EMBL/GenBank/DDBJ whole genome shotgun (WGS) entry which is preliminary data.</text>
</comment>
<dbReference type="InterPro" id="IPR011006">
    <property type="entry name" value="CheY-like_superfamily"/>
</dbReference>
<comment type="caution">
    <text evidence="1">Lacks conserved residue(s) required for the propagation of feature annotation.</text>
</comment>
<evidence type="ECO:0000313" key="3">
    <source>
        <dbReference type="EMBL" id="GAA2484747.1"/>
    </source>
</evidence>
<accession>A0ABN3LIK2</accession>
<dbReference type="EMBL" id="BAAASG010000006">
    <property type="protein sequence ID" value="GAA2484747.1"/>
    <property type="molecule type" value="Genomic_DNA"/>
</dbReference>
<sequence>MSAFMSSPKPQHLSTPILADMRVLVVEDDDDLRFAVAAALRGGGLAVDEAGDLPAADEALVHHRLRLCRLRPDDAVR</sequence>
<dbReference type="SUPFAM" id="SSF52172">
    <property type="entry name" value="CheY-like"/>
    <property type="match status" value="1"/>
</dbReference>
<dbReference type="PROSITE" id="PS50110">
    <property type="entry name" value="RESPONSE_REGULATORY"/>
    <property type="match status" value="1"/>
</dbReference>
<evidence type="ECO:0000256" key="1">
    <source>
        <dbReference type="PROSITE-ProRule" id="PRU00169"/>
    </source>
</evidence>
<dbReference type="InterPro" id="IPR001789">
    <property type="entry name" value="Sig_transdc_resp-reg_receiver"/>
</dbReference>
<proteinExistence type="predicted"/>
<evidence type="ECO:0000259" key="2">
    <source>
        <dbReference type="PROSITE" id="PS50110"/>
    </source>
</evidence>
<name>A0ABN3LIK2_STRLO</name>
<dbReference type="Gene3D" id="3.40.50.2300">
    <property type="match status" value="1"/>
</dbReference>